<dbReference type="InterPro" id="IPR014719">
    <property type="entry name" value="Ribosomal_bL12_C/ClpS-like"/>
</dbReference>
<evidence type="ECO:0000313" key="2">
    <source>
        <dbReference type="EMBL" id="GAA3956261.1"/>
    </source>
</evidence>
<dbReference type="Proteomes" id="UP001499909">
    <property type="component" value="Unassembled WGS sequence"/>
</dbReference>
<dbReference type="SUPFAM" id="SSF54736">
    <property type="entry name" value="ClpS-like"/>
    <property type="match status" value="1"/>
</dbReference>
<dbReference type="Pfam" id="PF02617">
    <property type="entry name" value="ClpS"/>
    <property type="match status" value="1"/>
</dbReference>
<comment type="caution">
    <text evidence="2">The sequence shown here is derived from an EMBL/GenBank/DDBJ whole genome shotgun (WGS) entry which is preliminary data.</text>
</comment>
<sequence>MRVTGPLQNGFRESENRETILAVKGLYKAETRLKPAFMPDFSYFCAMQTKPQIDYDEDVLVLEETIDVRDLIVYNDDVNTFEHVIKTLIDVCGHEPEQAEQCTLLIHYRGQCTVKHGGFDELAGMCTAIHDRGISADVL</sequence>
<gene>
    <name evidence="2" type="ORF">GCM10022406_41930</name>
</gene>
<protein>
    <recommendedName>
        <fullName evidence="1">Adaptor protein ClpS core domain-containing protein</fullName>
    </recommendedName>
</protein>
<accession>A0ABP7NYH7</accession>
<reference evidence="3" key="1">
    <citation type="journal article" date="2019" name="Int. J. Syst. Evol. Microbiol.">
        <title>The Global Catalogue of Microorganisms (GCM) 10K type strain sequencing project: providing services to taxonomists for standard genome sequencing and annotation.</title>
        <authorList>
            <consortium name="The Broad Institute Genomics Platform"/>
            <consortium name="The Broad Institute Genome Sequencing Center for Infectious Disease"/>
            <person name="Wu L."/>
            <person name="Ma J."/>
        </authorList>
    </citation>
    <scope>NUCLEOTIDE SEQUENCE [LARGE SCALE GENOMIC DNA]</scope>
    <source>
        <strain evidence="3">JCM 17214</strain>
    </source>
</reference>
<evidence type="ECO:0000259" key="1">
    <source>
        <dbReference type="Pfam" id="PF02617"/>
    </source>
</evidence>
<name>A0ABP7NYH7_9BACT</name>
<feature type="domain" description="Adaptor protein ClpS core" evidence="1">
    <location>
        <begin position="71"/>
        <end position="131"/>
    </location>
</feature>
<organism evidence="2 3">
    <name type="scientific">Hymenobacter algoricola</name>
    <dbReference type="NCBI Taxonomy" id="486267"/>
    <lineage>
        <taxon>Bacteria</taxon>
        <taxon>Pseudomonadati</taxon>
        <taxon>Bacteroidota</taxon>
        <taxon>Cytophagia</taxon>
        <taxon>Cytophagales</taxon>
        <taxon>Hymenobacteraceae</taxon>
        <taxon>Hymenobacter</taxon>
    </lineage>
</organism>
<evidence type="ECO:0000313" key="3">
    <source>
        <dbReference type="Proteomes" id="UP001499909"/>
    </source>
</evidence>
<dbReference type="EMBL" id="BAABDH010000114">
    <property type="protein sequence ID" value="GAA3956261.1"/>
    <property type="molecule type" value="Genomic_DNA"/>
</dbReference>
<dbReference type="InterPro" id="IPR003769">
    <property type="entry name" value="ClpS_core"/>
</dbReference>
<proteinExistence type="predicted"/>
<keyword evidence="3" id="KW-1185">Reference proteome</keyword>
<dbReference type="Gene3D" id="3.30.1390.10">
    <property type="match status" value="1"/>
</dbReference>